<dbReference type="EMBL" id="JADGMS010000011">
    <property type="protein sequence ID" value="KAF9672245.1"/>
    <property type="molecule type" value="Genomic_DNA"/>
</dbReference>
<evidence type="ECO:0000313" key="2">
    <source>
        <dbReference type="EMBL" id="KAF9672245.1"/>
    </source>
</evidence>
<dbReference type="Pfam" id="PF25597">
    <property type="entry name" value="SH3_retrovirus"/>
    <property type="match status" value="1"/>
</dbReference>
<dbReference type="AlphaFoldDB" id="A0A835MNQ8"/>
<dbReference type="Proteomes" id="UP000657918">
    <property type="component" value="Chromosome 11"/>
</dbReference>
<proteinExistence type="predicted"/>
<organism evidence="2 3">
    <name type="scientific">Salix dunnii</name>
    <dbReference type="NCBI Taxonomy" id="1413687"/>
    <lineage>
        <taxon>Eukaryota</taxon>
        <taxon>Viridiplantae</taxon>
        <taxon>Streptophyta</taxon>
        <taxon>Embryophyta</taxon>
        <taxon>Tracheophyta</taxon>
        <taxon>Spermatophyta</taxon>
        <taxon>Magnoliopsida</taxon>
        <taxon>eudicotyledons</taxon>
        <taxon>Gunneridae</taxon>
        <taxon>Pentapetalae</taxon>
        <taxon>rosids</taxon>
        <taxon>fabids</taxon>
        <taxon>Malpighiales</taxon>
        <taxon>Salicaceae</taxon>
        <taxon>Saliceae</taxon>
        <taxon>Salix</taxon>
    </lineage>
</organism>
<keyword evidence="3" id="KW-1185">Reference proteome</keyword>
<evidence type="ECO:0000313" key="3">
    <source>
        <dbReference type="Proteomes" id="UP000657918"/>
    </source>
</evidence>
<feature type="domain" description="Retroviral polymerase SH3-like" evidence="1">
    <location>
        <begin position="169"/>
        <end position="206"/>
    </location>
</feature>
<name>A0A835MNQ8_9ROSI</name>
<sequence length="303" mass="34488">MSQIYDVCKAFYHAEKEAKSLTTYFMDFKKTYEELNVLLPFSTNIKVQEAQREKMVVMSTFSIQYINNVLVAKGRSNDTRRKLNIRGGSRTLDSHTNESNNIAILRNSARNYKIIIKEISLLMSLPPLVPLSRSSEKMIMVSTDDFAKFSQYQESLKISTLNTAPTKTGYSRLQKGYRCFSPDLNKYVVSIDVVFLEDFFFQSSTPNPESEGEDENLLIYQVIIPNTLTDSYGQPHDGMDVPPTPTRPPIVQVYSRHQETTDTCPAPIPLLSDPPCDLDLPIGLCKDKCQCVTEKWIGRNIVR</sequence>
<gene>
    <name evidence="2" type="ORF">SADUNF_Sadunf11G0020900</name>
</gene>
<comment type="caution">
    <text evidence="2">The sequence shown here is derived from an EMBL/GenBank/DDBJ whole genome shotgun (WGS) entry which is preliminary data.</text>
</comment>
<evidence type="ECO:0000259" key="1">
    <source>
        <dbReference type="Pfam" id="PF25597"/>
    </source>
</evidence>
<accession>A0A835MNQ8</accession>
<protein>
    <recommendedName>
        <fullName evidence="1">Retroviral polymerase SH3-like domain-containing protein</fullName>
    </recommendedName>
</protein>
<dbReference type="InterPro" id="IPR057670">
    <property type="entry name" value="SH3_retrovirus"/>
</dbReference>
<dbReference type="OrthoDB" id="1749397at2759"/>
<reference evidence="2 3" key="1">
    <citation type="submission" date="2020-10" db="EMBL/GenBank/DDBJ databases">
        <title>Plant Genome Project.</title>
        <authorList>
            <person name="Zhang R.-G."/>
        </authorList>
    </citation>
    <scope>NUCLEOTIDE SEQUENCE [LARGE SCALE GENOMIC DNA]</scope>
    <source>
        <strain evidence="2">FAFU-HL-1</strain>
        <tissue evidence="2">Leaf</tissue>
    </source>
</reference>